<accession>A0A392RBE7</accession>
<organism evidence="1 2">
    <name type="scientific">Trifolium medium</name>
    <dbReference type="NCBI Taxonomy" id="97028"/>
    <lineage>
        <taxon>Eukaryota</taxon>
        <taxon>Viridiplantae</taxon>
        <taxon>Streptophyta</taxon>
        <taxon>Embryophyta</taxon>
        <taxon>Tracheophyta</taxon>
        <taxon>Spermatophyta</taxon>
        <taxon>Magnoliopsida</taxon>
        <taxon>eudicotyledons</taxon>
        <taxon>Gunneridae</taxon>
        <taxon>Pentapetalae</taxon>
        <taxon>rosids</taxon>
        <taxon>fabids</taxon>
        <taxon>Fabales</taxon>
        <taxon>Fabaceae</taxon>
        <taxon>Papilionoideae</taxon>
        <taxon>50 kb inversion clade</taxon>
        <taxon>NPAAA clade</taxon>
        <taxon>Hologalegina</taxon>
        <taxon>IRL clade</taxon>
        <taxon>Trifolieae</taxon>
        <taxon>Trifolium</taxon>
    </lineage>
</organism>
<reference evidence="1 2" key="1">
    <citation type="journal article" date="2018" name="Front. Plant Sci.">
        <title>Red Clover (Trifolium pratense) and Zigzag Clover (T. medium) - A Picture of Genomic Similarities and Differences.</title>
        <authorList>
            <person name="Dluhosova J."/>
            <person name="Istvanek J."/>
            <person name="Nedelnik J."/>
            <person name="Repkova J."/>
        </authorList>
    </citation>
    <scope>NUCLEOTIDE SEQUENCE [LARGE SCALE GENOMIC DNA]</scope>
    <source>
        <strain evidence="2">cv. 10/8</strain>
        <tissue evidence="1">Leaf</tissue>
    </source>
</reference>
<proteinExistence type="predicted"/>
<dbReference type="EMBL" id="LXQA010205564">
    <property type="protein sequence ID" value="MCI33579.1"/>
    <property type="molecule type" value="Genomic_DNA"/>
</dbReference>
<evidence type="ECO:0000313" key="2">
    <source>
        <dbReference type="Proteomes" id="UP000265520"/>
    </source>
</evidence>
<keyword evidence="2" id="KW-1185">Reference proteome</keyword>
<comment type="caution">
    <text evidence="1">The sequence shown here is derived from an EMBL/GenBank/DDBJ whole genome shotgun (WGS) entry which is preliminary data.</text>
</comment>
<sequence>MDIGDIYRASRSFTRFSRREEDDEEALKWAAIEKLRTYNRLKKGLLATSHGVANEIIDVIDLDCKKGRNC</sequence>
<dbReference type="AlphaFoldDB" id="A0A392RBE7"/>
<dbReference type="Proteomes" id="UP000265520">
    <property type="component" value="Unassembled WGS sequence"/>
</dbReference>
<protein>
    <submittedName>
        <fullName evidence="1">Pleiotropic drug resistance protein 1-like</fullName>
    </submittedName>
</protein>
<name>A0A392RBE7_9FABA</name>
<evidence type="ECO:0000313" key="1">
    <source>
        <dbReference type="EMBL" id="MCI33579.1"/>
    </source>
</evidence>